<dbReference type="Pfam" id="PF07228">
    <property type="entry name" value="SpoIIE"/>
    <property type="match status" value="1"/>
</dbReference>
<dbReference type="InterPro" id="IPR001932">
    <property type="entry name" value="PPM-type_phosphatase-like_dom"/>
</dbReference>
<dbReference type="EMBL" id="BAAATM010000001">
    <property type="protein sequence ID" value="GAA2514902.1"/>
    <property type="molecule type" value="Genomic_DNA"/>
</dbReference>
<organism evidence="4 5">
    <name type="scientific">Streptomyces levis</name>
    <dbReference type="NCBI Taxonomy" id="285566"/>
    <lineage>
        <taxon>Bacteria</taxon>
        <taxon>Bacillati</taxon>
        <taxon>Actinomycetota</taxon>
        <taxon>Actinomycetes</taxon>
        <taxon>Kitasatosporales</taxon>
        <taxon>Streptomycetaceae</taxon>
        <taxon>Streptomyces</taxon>
    </lineage>
</organism>
<proteinExistence type="predicted"/>
<evidence type="ECO:0000313" key="4">
    <source>
        <dbReference type="EMBL" id="GAA2514902.1"/>
    </source>
</evidence>
<keyword evidence="1" id="KW-0378">Hydrolase</keyword>
<sequence length="448" mass="48773">MERGGEGGRRMLADLLAASHLMPVELLPAKANACARAASFRRVLIYLADLRRRTLCLLPGEEAAEEGHERELPIEGTVAGRAFQYGDVLPAAPPGRDVFEWWVPLLDGTERIGLLRVSAEHNDAEARYDMESLAALVSLIVVSKRGTSDALAKLTRARPMSVAAEMQWNLLPPRTYADGRVTISAALEPAYDISGDVFEYAVDGPLVHLTIFDAMGHDTAAGLSGALALGACRNARRQGAGLLAKAEAVEAALVEQYGHRRYVTGILATLDTRNGALTWVNRGHHPPIVIRDNRWTTHLKCRPAHPMGTELGLPGTVCQEHLQPGDRIVLYTDGITEARSAGGREFGLDRFADFLIRHHADGLPVPETLRRLIQAVLDYHDGELQDDATVLMCEWIGPHLESARTAAKLTGLSSHEPHEEDQTRPGRLRVPGAAQTGRTNGGCEPLRK</sequence>
<evidence type="ECO:0000313" key="5">
    <source>
        <dbReference type="Proteomes" id="UP001501095"/>
    </source>
</evidence>
<reference evidence="4 5" key="1">
    <citation type="journal article" date="2019" name="Int. J. Syst. Evol. Microbiol.">
        <title>The Global Catalogue of Microorganisms (GCM) 10K type strain sequencing project: providing services to taxonomists for standard genome sequencing and annotation.</title>
        <authorList>
            <consortium name="The Broad Institute Genomics Platform"/>
            <consortium name="The Broad Institute Genome Sequencing Center for Infectious Disease"/>
            <person name="Wu L."/>
            <person name="Ma J."/>
        </authorList>
    </citation>
    <scope>NUCLEOTIDE SEQUENCE [LARGE SCALE GENOMIC DNA]</scope>
    <source>
        <strain evidence="4 5">JCM 6924</strain>
    </source>
</reference>
<dbReference type="PANTHER" id="PTHR43156:SF2">
    <property type="entry name" value="STAGE II SPORULATION PROTEIN E"/>
    <property type="match status" value="1"/>
</dbReference>
<feature type="compositionally biased region" description="Basic and acidic residues" evidence="2">
    <location>
        <begin position="415"/>
        <end position="424"/>
    </location>
</feature>
<dbReference type="RefSeq" id="WP_344532864.1">
    <property type="nucleotide sequence ID" value="NZ_BAAATM010000001.1"/>
</dbReference>
<evidence type="ECO:0000256" key="2">
    <source>
        <dbReference type="SAM" id="MobiDB-lite"/>
    </source>
</evidence>
<dbReference type="InterPro" id="IPR052016">
    <property type="entry name" value="Bact_Sigma-Reg"/>
</dbReference>
<accession>A0ABN3N6B4</accession>
<keyword evidence="5" id="KW-1185">Reference proteome</keyword>
<gene>
    <name evidence="4" type="ORF">GCM10010423_02510</name>
</gene>
<evidence type="ECO:0000256" key="1">
    <source>
        <dbReference type="ARBA" id="ARBA00022801"/>
    </source>
</evidence>
<dbReference type="Gene3D" id="3.60.40.10">
    <property type="entry name" value="PPM-type phosphatase domain"/>
    <property type="match status" value="1"/>
</dbReference>
<evidence type="ECO:0000259" key="3">
    <source>
        <dbReference type="SMART" id="SM00331"/>
    </source>
</evidence>
<feature type="domain" description="PPM-type phosphatase" evidence="3">
    <location>
        <begin position="178"/>
        <end position="395"/>
    </location>
</feature>
<dbReference type="SUPFAM" id="SSF81606">
    <property type="entry name" value="PP2C-like"/>
    <property type="match status" value="1"/>
</dbReference>
<dbReference type="PANTHER" id="PTHR43156">
    <property type="entry name" value="STAGE II SPORULATION PROTEIN E-RELATED"/>
    <property type="match status" value="1"/>
</dbReference>
<protein>
    <submittedName>
        <fullName evidence="4">PP2C family protein-serine/threonine phosphatase</fullName>
    </submittedName>
</protein>
<name>A0ABN3N6B4_9ACTN</name>
<dbReference type="SMART" id="SM00331">
    <property type="entry name" value="PP2C_SIG"/>
    <property type="match status" value="1"/>
</dbReference>
<dbReference type="Proteomes" id="UP001501095">
    <property type="component" value="Unassembled WGS sequence"/>
</dbReference>
<dbReference type="InterPro" id="IPR036457">
    <property type="entry name" value="PPM-type-like_dom_sf"/>
</dbReference>
<comment type="caution">
    <text evidence="4">The sequence shown here is derived from an EMBL/GenBank/DDBJ whole genome shotgun (WGS) entry which is preliminary data.</text>
</comment>
<feature type="region of interest" description="Disordered" evidence="2">
    <location>
        <begin position="413"/>
        <end position="448"/>
    </location>
</feature>